<gene>
    <name evidence="18" type="primary">nifD_4</name>
    <name evidence="18" type="ORF">CLLU_25830</name>
</gene>
<evidence type="ECO:0000256" key="3">
    <source>
        <dbReference type="ARBA" id="ARBA00002621"/>
    </source>
</evidence>
<dbReference type="GO" id="GO:0051536">
    <property type="term" value="F:iron-sulfur cluster binding"/>
    <property type="evidence" value="ECO:0007669"/>
    <property type="project" value="UniProtKB-KW"/>
</dbReference>
<evidence type="ECO:0000256" key="11">
    <source>
        <dbReference type="ARBA" id="ARBA00023004"/>
    </source>
</evidence>
<dbReference type="Proteomes" id="UP000237798">
    <property type="component" value="Unassembled WGS sequence"/>
</dbReference>
<dbReference type="PANTHER" id="PTHR43457:SF1">
    <property type="entry name" value="NITROGENASE MOLYBDENUM-IRON PROTEIN ALPHA CHAIN"/>
    <property type="match status" value="1"/>
</dbReference>
<keyword evidence="10 16" id="KW-0560">Oxidoreductase</keyword>
<dbReference type="InterPro" id="IPR000510">
    <property type="entry name" value="Nase/OxRdtase_comp1"/>
</dbReference>
<dbReference type="GO" id="GO:0005524">
    <property type="term" value="F:ATP binding"/>
    <property type="evidence" value="ECO:0007669"/>
    <property type="project" value="UniProtKB-KW"/>
</dbReference>
<evidence type="ECO:0000256" key="1">
    <source>
        <dbReference type="ARBA" id="ARBA00001919"/>
    </source>
</evidence>
<dbReference type="InterPro" id="IPR005972">
    <property type="entry name" value="Nase_Mo-Fe_asu"/>
</dbReference>
<evidence type="ECO:0000256" key="5">
    <source>
        <dbReference type="ARBA" id="ARBA00011462"/>
    </source>
</evidence>
<evidence type="ECO:0000256" key="14">
    <source>
        <dbReference type="ARBA" id="ARBA00047967"/>
    </source>
</evidence>
<keyword evidence="11 16" id="KW-0408">Iron</keyword>
<proteinExistence type="inferred from homology"/>
<dbReference type="PROSITE" id="PS00699">
    <property type="entry name" value="NITROGENASE_1_1"/>
    <property type="match status" value="1"/>
</dbReference>
<dbReference type="AlphaFoldDB" id="A0A2T0BII2"/>
<comment type="similarity">
    <text evidence="4 15">Belongs to the NifD/NifK/NifE/NifN family.</text>
</comment>
<dbReference type="Gene3D" id="3.40.50.12380">
    <property type="entry name" value="Nitrogenase MoFe cofactor biosynthesis protein NifE, C-terminal"/>
    <property type="match status" value="1"/>
</dbReference>
<evidence type="ECO:0000256" key="8">
    <source>
        <dbReference type="ARBA" id="ARBA00022741"/>
    </source>
</evidence>
<evidence type="ECO:0000256" key="2">
    <source>
        <dbReference type="ARBA" id="ARBA00001969"/>
    </source>
</evidence>
<evidence type="ECO:0000313" key="18">
    <source>
        <dbReference type="EMBL" id="PRR83657.1"/>
    </source>
</evidence>
<dbReference type="Gene3D" id="3.40.50.1980">
    <property type="entry name" value="Nitrogenase molybdenum iron protein domain"/>
    <property type="match status" value="2"/>
</dbReference>
<evidence type="ECO:0000259" key="17">
    <source>
        <dbReference type="Pfam" id="PF00148"/>
    </source>
</evidence>
<dbReference type="PROSITE" id="PS00090">
    <property type="entry name" value="NITROGENASE_1_2"/>
    <property type="match status" value="1"/>
</dbReference>
<keyword evidence="12" id="KW-0411">Iron-sulfur</keyword>
<protein>
    <recommendedName>
        <fullName evidence="16">Nitrogenase protein alpha chain</fullName>
        <ecNumber evidence="16">1.18.6.1</ecNumber>
    </recommendedName>
</protein>
<comment type="catalytic activity">
    <reaction evidence="14 16">
        <text>N2 + 8 reduced [2Fe-2S]-[ferredoxin] + 16 ATP + 16 H2O = H2 + 8 oxidized [2Fe-2S]-[ferredoxin] + 2 NH4(+) + 16 ADP + 16 phosphate + 6 H(+)</text>
        <dbReference type="Rhea" id="RHEA:21448"/>
        <dbReference type="Rhea" id="RHEA-COMP:10000"/>
        <dbReference type="Rhea" id="RHEA-COMP:10001"/>
        <dbReference type="ChEBI" id="CHEBI:15377"/>
        <dbReference type="ChEBI" id="CHEBI:15378"/>
        <dbReference type="ChEBI" id="CHEBI:17997"/>
        <dbReference type="ChEBI" id="CHEBI:18276"/>
        <dbReference type="ChEBI" id="CHEBI:28938"/>
        <dbReference type="ChEBI" id="CHEBI:30616"/>
        <dbReference type="ChEBI" id="CHEBI:33737"/>
        <dbReference type="ChEBI" id="CHEBI:33738"/>
        <dbReference type="ChEBI" id="CHEBI:43474"/>
        <dbReference type="ChEBI" id="CHEBI:456216"/>
        <dbReference type="EC" id="1.18.6.1"/>
    </reaction>
</comment>
<name>A0A2T0BII2_9CLOT</name>
<evidence type="ECO:0000256" key="15">
    <source>
        <dbReference type="RuleBase" id="RU004021"/>
    </source>
</evidence>
<keyword evidence="9" id="KW-0067">ATP-binding</keyword>
<dbReference type="PANTHER" id="PTHR43457">
    <property type="entry name" value="NITROGENASE MOLYBDENUM-IRON PROTEIN ALPHA CHAIN"/>
    <property type="match status" value="1"/>
</dbReference>
<organism evidence="18 19">
    <name type="scientific">Clostridium luticellarii</name>
    <dbReference type="NCBI Taxonomy" id="1691940"/>
    <lineage>
        <taxon>Bacteria</taxon>
        <taxon>Bacillati</taxon>
        <taxon>Bacillota</taxon>
        <taxon>Clostridia</taxon>
        <taxon>Eubacteriales</taxon>
        <taxon>Clostridiaceae</taxon>
        <taxon>Clostridium</taxon>
    </lineage>
</organism>
<comment type="cofactor">
    <cofactor evidence="2">
        <name>[7Fe-Mo-9S-C-homocitryl] cluster</name>
        <dbReference type="ChEBI" id="CHEBI:30409"/>
    </cofactor>
</comment>
<dbReference type="NCBIfam" id="TIGR01282">
    <property type="entry name" value="nifD"/>
    <property type="match status" value="1"/>
</dbReference>
<dbReference type="OrthoDB" id="9767044at2"/>
<evidence type="ECO:0000256" key="12">
    <source>
        <dbReference type="ARBA" id="ARBA00023014"/>
    </source>
</evidence>
<keyword evidence="7 16" id="KW-0479">Metal-binding</keyword>
<sequence>MRKKLDKVVNEVLEPYPAKTYKKRKEHIVIKTEESPNPVIAANVRTIPGVITARGCCYAGCKGVVMGPIKDMVHITHGPIGCCFYTWGGRRFKSKAEEGGQNFNEYVFSTDMEEKNIVFGGVDKLKNAIKEAVEIFHPKAIGVYATCPVGLIGDDINAVAREASKLYGIDVLAFNCEGYKGVTQSAGHHIANNTVMSEIIGKGNGQHKKYSVNILGEYNIGGDSWEIERILEKIGYNVITALTGDASYEHIQNANLADVNLVQCYRSINYIAGMMQTKYGIPWIKCNFIGIKGTIDTLRELAKVFDDPYLYKKTEEVIAEELAEIETDIDYYKERLKGKLACLYVGGSRAQTYQVLLKDLGVKTILAGHEFGHRDDYEGSEVIPTIKVDADSKNIPEITVEPDKEKYRVIVPKERAEALRKEGVPVSYYGGLEKEMDNDTVIIDDLNAHEMEKFIRELHPDMFLTGIKEKYVIEKMGVLSRQLHSYDYTGPYAGFKGAVVFARELARGVYTPAWKYLTPPWKKQPLIEGKLSDEAAVSGGEK</sequence>
<accession>A0A2T0BII2</accession>
<dbReference type="InterPro" id="IPR000318">
    <property type="entry name" value="Nase_comp1_CS"/>
</dbReference>
<dbReference type="Pfam" id="PF00148">
    <property type="entry name" value="Oxidored_nitro"/>
    <property type="match status" value="1"/>
</dbReference>
<keyword evidence="6" id="KW-0500">Molybdenum</keyword>
<evidence type="ECO:0000313" key="19">
    <source>
        <dbReference type="Proteomes" id="UP000237798"/>
    </source>
</evidence>
<evidence type="ECO:0000256" key="13">
    <source>
        <dbReference type="ARBA" id="ARBA00023231"/>
    </source>
</evidence>
<dbReference type="SUPFAM" id="SSF53807">
    <property type="entry name" value="Helical backbone' metal receptor"/>
    <property type="match status" value="1"/>
</dbReference>
<dbReference type="GO" id="GO:0016612">
    <property type="term" value="C:molybdenum-iron nitrogenase complex"/>
    <property type="evidence" value="ECO:0007669"/>
    <property type="project" value="UniProtKB-UniRule"/>
</dbReference>
<keyword evidence="13 15" id="KW-0535">Nitrogen fixation</keyword>
<dbReference type="InterPro" id="IPR010143">
    <property type="entry name" value="Nase_comp1_asu"/>
</dbReference>
<dbReference type="GO" id="GO:0046872">
    <property type="term" value="F:metal ion binding"/>
    <property type="evidence" value="ECO:0007669"/>
    <property type="project" value="UniProtKB-KW"/>
</dbReference>
<keyword evidence="19" id="KW-1185">Reference proteome</keyword>
<keyword evidence="8" id="KW-0547">Nucleotide-binding</keyword>
<reference evidence="18 19" key="1">
    <citation type="submission" date="2018-03" db="EMBL/GenBank/DDBJ databases">
        <title>Genome sequence of Clostridium luticellarii DSM 29923.</title>
        <authorList>
            <person name="Poehlein A."/>
            <person name="Daniel R."/>
        </authorList>
    </citation>
    <scope>NUCLEOTIDE SEQUENCE [LARGE SCALE GENOMIC DNA]</scope>
    <source>
        <strain evidence="18 19">DSM 29923</strain>
    </source>
</reference>
<dbReference type="EMBL" id="PVXP01000044">
    <property type="protein sequence ID" value="PRR83657.1"/>
    <property type="molecule type" value="Genomic_DNA"/>
</dbReference>
<evidence type="ECO:0000256" key="6">
    <source>
        <dbReference type="ARBA" id="ARBA00022505"/>
    </source>
</evidence>
<dbReference type="EC" id="1.18.6.1" evidence="16"/>
<evidence type="ECO:0000256" key="7">
    <source>
        <dbReference type="ARBA" id="ARBA00022723"/>
    </source>
</evidence>
<evidence type="ECO:0000256" key="4">
    <source>
        <dbReference type="ARBA" id="ARBA00011002"/>
    </source>
</evidence>
<dbReference type="GO" id="GO:0016163">
    <property type="term" value="F:nitrogenase activity"/>
    <property type="evidence" value="ECO:0007669"/>
    <property type="project" value="UniProtKB-UniRule"/>
</dbReference>
<dbReference type="NCBIfam" id="TIGR01862">
    <property type="entry name" value="N2-ase-Ialpha"/>
    <property type="match status" value="1"/>
</dbReference>
<evidence type="ECO:0000256" key="10">
    <source>
        <dbReference type="ARBA" id="ARBA00023002"/>
    </source>
</evidence>
<feature type="domain" description="Nitrogenase/oxidoreductase component 1" evidence="17">
    <location>
        <begin position="56"/>
        <end position="508"/>
    </location>
</feature>
<comment type="cofactor">
    <cofactor evidence="1">
        <name>[8Fe-7S] cluster</name>
        <dbReference type="ChEBI" id="CHEBI:21143"/>
    </cofactor>
</comment>
<comment type="function">
    <text evidence="3">This molybdenum-iron protein is part of the nitrogenase complex that catalyzes the key enzymatic reactions in nitrogen fixation.</text>
</comment>
<dbReference type="RefSeq" id="WP_106010182.1">
    <property type="nucleotide sequence ID" value="NZ_JALCPJ010000001.1"/>
</dbReference>
<comment type="subunit">
    <text evidence="5">Tetramer of two alpha and two beta chains. Forms complex with the iron protein (nitrogenase component 2).</text>
</comment>
<evidence type="ECO:0000256" key="9">
    <source>
        <dbReference type="ARBA" id="ARBA00022840"/>
    </source>
</evidence>
<comment type="caution">
    <text evidence="18">The sequence shown here is derived from an EMBL/GenBank/DDBJ whole genome shotgun (WGS) entry which is preliminary data.</text>
</comment>
<evidence type="ECO:0000256" key="16">
    <source>
        <dbReference type="RuleBase" id="RU004022"/>
    </source>
</evidence>